<dbReference type="PANTHER" id="PTHR43867">
    <property type="entry name" value="CELLULOSE SYNTHASE CATALYTIC SUBUNIT A [UDP-FORMING]"/>
    <property type="match status" value="1"/>
</dbReference>
<organism evidence="9">
    <name type="scientific">Methyloraptor flagellatus</name>
    <dbReference type="NCBI Taxonomy" id="3162530"/>
    <lineage>
        <taxon>Bacteria</taxon>
        <taxon>Pseudomonadati</taxon>
        <taxon>Pseudomonadota</taxon>
        <taxon>Alphaproteobacteria</taxon>
        <taxon>Hyphomicrobiales</taxon>
        <taxon>Ancalomicrobiaceae</taxon>
        <taxon>Methyloraptor</taxon>
    </lineage>
</organism>
<feature type="transmembrane region" description="Helical" evidence="8">
    <location>
        <begin position="249"/>
        <end position="268"/>
    </location>
</feature>
<keyword evidence="2 9" id="KW-0328">Glycosyltransferase</keyword>
<feature type="transmembrane region" description="Helical" evidence="8">
    <location>
        <begin position="224"/>
        <end position="243"/>
    </location>
</feature>
<reference evidence="9" key="1">
    <citation type="submission" date="2024-06" db="EMBL/GenBank/DDBJ databases">
        <title>Methylostella associata gen. nov., sp. nov., a novel Ancalomicrobiaceae-affiliated facultatively methylotrophic bacteria that feed on methanotrophs of the genus Methylococcus.</title>
        <authorList>
            <person name="Saltykova V."/>
            <person name="Danilova O.V."/>
            <person name="Oshkin I.Y."/>
            <person name="Belova S.E."/>
            <person name="Pimenov N.V."/>
            <person name="Dedysh S.N."/>
        </authorList>
    </citation>
    <scope>NUCLEOTIDE SEQUENCE</scope>
    <source>
        <strain evidence="9">S20</strain>
    </source>
</reference>
<sequence>MSDSGEASATDRNTIEQWSAEGSGADRTGADRTGADRAGADRAGADRADDADAMPAASFEETVLRSLGLTADALRGLVLQAETTGLGLAETAIDAGLASEEGWTRALAARLGVRVVDHIAIGPAIADAAPSPVAAPPPVMFDRTRLVSVPGPDRPAYVFAVGGRAADPFRRVLDASPQHRSLVMLATRATIRRSLIERFQRPLLEVAIDGLALRYPALSAARPLGAALMLTLIMLALTFLTAMMLAPDAVVATVASLFLPAGLLRFAAAWPPAASNPGADEASDGAAALSLSTEWPRYAVLVPVYRETAATIEGLVIALGALDYPHHRLDIRIIAEADDEATVDLVEAAVRGTGIELIRVPPGGPRTKPKALAFALGTVVADLVTVYDAEDRPEPDQLKRAARLFAAGPPDLVALQAALVIDHHDEDRTWFVRQFEMEYAALFLGLLPHLARLSAFLPLGGSSNHFRYAPLVAAGGWDPFNVTEDADLSVRLVRLGGRIGTFDSRTREEAPVDLSNWMGQRVRWFKGWIQTLIVHAARPGLAAGEMGIRAFLVFLTLIGLGIVSALMVLPAAITIGLELLGAIPMFADRPFAEDVALAACVVSGLIGWGGSAALALAVCRHKGLGPGGAHGRRPRLADLMTMPLYWGLMSIAAWMALLELCRRPYHWRKTAHGIARRSDATAARIGDEGEAPASDFAQPLTSVAGSNR</sequence>
<evidence type="ECO:0000256" key="5">
    <source>
        <dbReference type="ARBA" id="ARBA00022989"/>
    </source>
</evidence>
<feature type="transmembrane region" description="Helical" evidence="8">
    <location>
        <begin position="639"/>
        <end position="658"/>
    </location>
</feature>
<dbReference type="InterPro" id="IPR050321">
    <property type="entry name" value="Glycosyltr_2/OpgH_subfam"/>
</dbReference>
<evidence type="ECO:0000256" key="4">
    <source>
        <dbReference type="ARBA" id="ARBA00022692"/>
    </source>
</evidence>
<proteinExistence type="predicted"/>
<evidence type="ECO:0000256" key="3">
    <source>
        <dbReference type="ARBA" id="ARBA00022679"/>
    </source>
</evidence>
<feature type="compositionally biased region" description="Basic and acidic residues" evidence="7">
    <location>
        <begin position="28"/>
        <end position="50"/>
    </location>
</feature>
<dbReference type="EC" id="2.4.-.-" evidence="9"/>
<dbReference type="RefSeq" id="WP_407048416.1">
    <property type="nucleotide sequence ID" value="NZ_CP158568.1"/>
</dbReference>
<dbReference type="Pfam" id="PF13641">
    <property type="entry name" value="Glyco_tranf_2_3"/>
    <property type="match status" value="1"/>
</dbReference>
<dbReference type="GO" id="GO:0016020">
    <property type="term" value="C:membrane"/>
    <property type="evidence" value="ECO:0007669"/>
    <property type="project" value="UniProtKB-SubCell"/>
</dbReference>
<feature type="region of interest" description="Disordered" evidence="7">
    <location>
        <begin position="1"/>
        <end position="53"/>
    </location>
</feature>
<dbReference type="Gene3D" id="3.90.550.10">
    <property type="entry name" value="Spore Coat Polysaccharide Biosynthesis Protein SpsA, Chain A"/>
    <property type="match status" value="1"/>
</dbReference>
<gene>
    <name evidence="9" type="ORF">ABS361_14590</name>
</gene>
<protein>
    <submittedName>
        <fullName evidence="9">Glycosyltransferase</fullName>
        <ecNumber evidence="9">2.4.-.-</ecNumber>
    </submittedName>
</protein>
<dbReference type="AlphaFoldDB" id="A0AAU7X8R8"/>
<evidence type="ECO:0000256" key="1">
    <source>
        <dbReference type="ARBA" id="ARBA00004141"/>
    </source>
</evidence>
<evidence type="ECO:0000313" key="9">
    <source>
        <dbReference type="EMBL" id="XBY43317.1"/>
    </source>
</evidence>
<dbReference type="KEGG" id="mflg:ABS361_14590"/>
<evidence type="ECO:0000256" key="8">
    <source>
        <dbReference type="SAM" id="Phobius"/>
    </source>
</evidence>
<feature type="transmembrane region" description="Helical" evidence="8">
    <location>
        <begin position="595"/>
        <end position="618"/>
    </location>
</feature>
<feature type="transmembrane region" description="Helical" evidence="8">
    <location>
        <begin position="551"/>
        <end position="575"/>
    </location>
</feature>
<accession>A0AAU7X8R8</accession>
<evidence type="ECO:0000256" key="2">
    <source>
        <dbReference type="ARBA" id="ARBA00022676"/>
    </source>
</evidence>
<feature type="compositionally biased region" description="Polar residues" evidence="7">
    <location>
        <begin position="699"/>
        <end position="708"/>
    </location>
</feature>
<keyword evidence="6 8" id="KW-0472">Membrane</keyword>
<keyword evidence="4 8" id="KW-0812">Transmembrane</keyword>
<comment type="subcellular location">
    <subcellularLocation>
        <location evidence="1">Membrane</location>
        <topology evidence="1">Multi-pass membrane protein</topology>
    </subcellularLocation>
</comment>
<evidence type="ECO:0000256" key="6">
    <source>
        <dbReference type="ARBA" id="ARBA00023136"/>
    </source>
</evidence>
<evidence type="ECO:0000256" key="7">
    <source>
        <dbReference type="SAM" id="MobiDB-lite"/>
    </source>
</evidence>
<name>A0AAU7X8R8_9HYPH</name>
<feature type="compositionally biased region" description="Polar residues" evidence="7">
    <location>
        <begin position="1"/>
        <end position="17"/>
    </location>
</feature>
<keyword evidence="3 9" id="KW-0808">Transferase</keyword>
<dbReference type="GO" id="GO:0016757">
    <property type="term" value="F:glycosyltransferase activity"/>
    <property type="evidence" value="ECO:0007669"/>
    <property type="project" value="UniProtKB-KW"/>
</dbReference>
<dbReference type="InterPro" id="IPR029044">
    <property type="entry name" value="Nucleotide-diphossugar_trans"/>
</dbReference>
<dbReference type="EMBL" id="CP158568">
    <property type="protein sequence ID" value="XBY43317.1"/>
    <property type="molecule type" value="Genomic_DNA"/>
</dbReference>
<keyword evidence="5 8" id="KW-1133">Transmembrane helix</keyword>
<dbReference type="SUPFAM" id="SSF53448">
    <property type="entry name" value="Nucleotide-diphospho-sugar transferases"/>
    <property type="match status" value="1"/>
</dbReference>
<feature type="region of interest" description="Disordered" evidence="7">
    <location>
        <begin position="688"/>
        <end position="708"/>
    </location>
</feature>
<dbReference type="PANTHER" id="PTHR43867:SF2">
    <property type="entry name" value="CELLULOSE SYNTHASE CATALYTIC SUBUNIT A [UDP-FORMING]"/>
    <property type="match status" value="1"/>
</dbReference>